<accession>A0ABS0ST12</accession>
<name>A0ABS0ST12_9CAUL</name>
<evidence type="ECO:0000313" key="2">
    <source>
        <dbReference type="Proteomes" id="UP000639859"/>
    </source>
</evidence>
<dbReference type="EMBL" id="JADWOX010000002">
    <property type="protein sequence ID" value="MBI1682691.1"/>
    <property type="molecule type" value="Genomic_DNA"/>
</dbReference>
<protein>
    <recommendedName>
        <fullName evidence="3">RiboL-PSP-HEPN domain-containing protein</fullName>
    </recommendedName>
</protein>
<proteinExistence type="predicted"/>
<evidence type="ECO:0008006" key="3">
    <source>
        <dbReference type="Google" id="ProtNLM"/>
    </source>
</evidence>
<keyword evidence="2" id="KW-1185">Reference proteome</keyword>
<evidence type="ECO:0000313" key="1">
    <source>
        <dbReference type="EMBL" id="MBI1682691.1"/>
    </source>
</evidence>
<dbReference type="RefSeq" id="WP_198574643.1">
    <property type="nucleotide sequence ID" value="NZ_JADWOX010000002.1"/>
</dbReference>
<reference evidence="1 2" key="1">
    <citation type="submission" date="2020-11" db="EMBL/GenBank/DDBJ databases">
        <title>genome sequence of strain KACC 18849.</title>
        <authorList>
            <person name="Gao J."/>
            <person name="Zhang X."/>
        </authorList>
    </citation>
    <scope>NUCLEOTIDE SEQUENCE [LARGE SCALE GENOMIC DNA]</scope>
    <source>
        <strain evidence="1 2">KACC 18849</strain>
    </source>
</reference>
<gene>
    <name evidence="1" type="ORF">I4Q42_03320</name>
</gene>
<organism evidence="1 2">
    <name type="scientific">Caulobacter hibisci</name>
    <dbReference type="NCBI Taxonomy" id="2035993"/>
    <lineage>
        <taxon>Bacteria</taxon>
        <taxon>Pseudomonadati</taxon>
        <taxon>Pseudomonadota</taxon>
        <taxon>Alphaproteobacteria</taxon>
        <taxon>Caulobacterales</taxon>
        <taxon>Caulobacteraceae</taxon>
        <taxon>Caulobacter</taxon>
    </lineage>
</organism>
<dbReference type="Proteomes" id="UP000639859">
    <property type="component" value="Unassembled WGS sequence"/>
</dbReference>
<sequence>MISNDWTRQALNALASAAADEVAFTFPARQSAAAGAFVHHHTGAFGVLLTATSSAVFADNAAHVAAAITNGDSQLPKGFDPHVPLPNAIGPHLRKLQAIQSQLFEMVYIRVADNLMTYVVDVMAECMRAQPNLIRSTKDSVPTDVLLNYDSMDELRAHLIERKLLGVAYLGLEGQCDWLHTHLGVSDLRKIPAFPSVVELIETRNCMVHSRAKVGEKFLRALRPFGVVATKGQPLEVSMDDLFVVGRAAVEFARHIDEQVIAKFDLAPSR</sequence>
<comment type="caution">
    <text evidence="1">The sequence shown here is derived from an EMBL/GenBank/DDBJ whole genome shotgun (WGS) entry which is preliminary data.</text>
</comment>